<protein>
    <submittedName>
        <fullName evidence="3">Peptidase S9</fullName>
    </submittedName>
</protein>
<dbReference type="SUPFAM" id="SSF82171">
    <property type="entry name" value="DPP6 N-terminal domain-like"/>
    <property type="match status" value="1"/>
</dbReference>
<dbReference type="OrthoDB" id="9812921at2"/>
<reference evidence="4" key="1">
    <citation type="submission" date="2016-04" db="EMBL/GenBank/DDBJ databases">
        <authorList>
            <person name="Chen L."/>
            <person name="Zhuang W."/>
            <person name="Wang G."/>
        </authorList>
    </citation>
    <scope>NUCLEOTIDE SEQUENCE [LARGE SCALE GENOMIC DNA]</scope>
    <source>
        <strain evidence="4">17621</strain>
    </source>
</reference>
<dbReference type="PANTHER" id="PTHR11731:SF118">
    <property type="entry name" value="BLR1971 PROTEIN"/>
    <property type="match status" value="1"/>
</dbReference>
<keyword evidence="4" id="KW-1185">Reference proteome</keyword>
<organism evidence="3 4">
    <name type="scientific">Niastella yeongjuensis</name>
    <dbReference type="NCBI Taxonomy" id="354355"/>
    <lineage>
        <taxon>Bacteria</taxon>
        <taxon>Pseudomonadati</taxon>
        <taxon>Bacteroidota</taxon>
        <taxon>Chitinophagia</taxon>
        <taxon>Chitinophagales</taxon>
        <taxon>Chitinophagaceae</taxon>
        <taxon>Niastella</taxon>
    </lineage>
</organism>
<dbReference type="InterPro" id="IPR001375">
    <property type="entry name" value="Peptidase_S9_cat"/>
</dbReference>
<evidence type="ECO:0000313" key="4">
    <source>
        <dbReference type="Proteomes" id="UP000192610"/>
    </source>
</evidence>
<dbReference type="Pfam" id="PF00930">
    <property type="entry name" value="DPPIV_N"/>
    <property type="match status" value="1"/>
</dbReference>
<feature type="domain" description="Peptidase S9 prolyl oligopeptidase catalytic" evidence="1">
    <location>
        <begin position="573"/>
        <end position="748"/>
    </location>
</feature>
<comment type="caution">
    <text evidence="3">The sequence shown here is derived from an EMBL/GenBank/DDBJ whole genome shotgun (WGS) entry which is preliminary data.</text>
</comment>
<dbReference type="Gene3D" id="2.140.10.30">
    <property type="entry name" value="Dipeptidylpeptidase IV, N-terminal domain"/>
    <property type="match status" value="1"/>
</dbReference>
<dbReference type="InterPro" id="IPR029058">
    <property type="entry name" value="AB_hydrolase_fold"/>
</dbReference>
<dbReference type="InterPro" id="IPR002469">
    <property type="entry name" value="Peptidase_S9B_N"/>
</dbReference>
<dbReference type="Proteomes" id="UP000192610">
    <property type="component" value="Unassembled WGS sequence"/>
</dbReference>
<sequence length="780" mass="87850">MSIAFSKVLSGSVFGVPVPVWLFRIFGNAPLINFYINSSCYCLNRSISVNNKLVLLIPTQPRCVNFSGSTKINHMHRPLLWLLLITGIYTARSQSLPPYQPARTEVLAAYENAIRLDSLAKNAVLKGNVRAHWQPDNKGFWYRNTLADSSKEYWYVEARTGAKTKLADSTQYSTTNDNGIITGGIKSRWIRQRPSDSTSPDKQWIATIQAGNIFLRAVAGGETRQCSFDGDTTNPYGHIQWSPDSKHLVVFHSYPVAEKPVYYVLSSVDTSSRGILQSHEYAQPGDPFTGYVLYTLNIADKKLVKAATELYNFLDYPWVHWRTNDNTFFTFEKADRGHQRYRIIEVNVNTGFTRNLIDQQTNTFIYESRIFTWYTAATNEIIWSSEKDGYNHLYLVDAVKGSVKNVITHGNWVVRKVDSVDEVKRVIWFQASGMNTGEDPYNIHYYRIGFDGRHLVSLTPANASHQCSFSPGRQFFLDNYSRPDLPAVTELRRTTDGKLISIIERADITAYQSLGIRMPEVFVAKGRDGITDIWGIVCRPPNFDSTKKYPVIENIYAGPQDAFVPKRFMNYGEMQSMAALGFIVVQCDGMGTANRSKAFHDVCWQNLADAGLPDRILWIKALAQKYAYIDTSRVGLYGTSAGGQNSAGALLFHPEFYKAAVSACGCHDNRIDKQWWNEQWMGYPVGPHYAAQSNITNAGKLQGSLLLIVGEADNNVPPESTFRFASALIRAGKVFDLLVVPGMGHSDGGPYGRLRKRDFFVRKFFGVEPPDRNSVVSYKP</sequence>
<feature type="domain" description="Dipeptidylpeptidase IV N-terminal" evidence="2">
    <location>
        <begin position="198"/>
        <end position="486"/>
    </location>
</feature>
<dbReference type="InterPro" id="IPR050278">
    <property type="entry name" value="Serine_Prot_S9B/DPPIV"/>
</dbReference>
<accession>A0A1V9EK44</accession>
<dbReference type="Pfam" id="PF00326">
    <property type="entry name" value="Peptidase_S9"/>
    <property type="match status" value="1"/>
</dbReference>
<dbReference type="SUPFAM" id="SSF53474">
    <property type="entry name" value="alpha/beta-Hydrolases"/>
    <property type="match status" value="1"/>
</dbReference>
<evidence type="ECO:0000313" key="3">
    <source>
        <dbReference type="EMBL" id="OQP46225.1"/>
    </source>
</evidence>
<dbReference type="GO" id="GO:0006508">
    <property type="term" value="P:proteolysis"/>
    <property type="evidence" value="ECO:0007669"/>
    <property type="project" value="InterPro"/>
</dbReference>
<proteinExistence type="predicted"/>
<dbReference type="AlphaFoldDB" id="A0A1V9EK44"/>
<gene>
    <name evidence="3" type="ORF">A4H97_31170</name>
</gene>
<evidence type="ECO:0000259" key="1">
    <source>
        <dbReference type="Pfam" id="PF00326"/>
    </source>
</evidence>
<name>A0A1V9EK44_9BACT</name>
<dbReference type="STRING" id="354355.SAMN05660816_06390"/>
<dbReference type="Gene3D" id="3.40.50.1820">
    <property type="entry name" value="alpha/beta hydrolase"/>
    <property type="match status" value="1"/>
</dbReference>
<dbReference type="PANTHER" id="PTHR11731">
    <property type="entry name" value="PROTEASE FAMILY S9B,C DIPEPTIDYL-PEPTIDASE IV-RELATED"/>
    <property type="match status" value="1"/>
</dbReference>
<dbReference type="EMBL" id="LVXG01000024">
    <property type="protein sequence ID" value="OQP46225.1"/>
    <property type="molecule type" value="Genomic_DNA"/>
</dbReference>
<evidence type="ECO:0000259" key="2">
    <source>
        <dbReference type="Pfam" id="PF00930"/>
    </source>
</evidence>
<dbReference type="GO" id="GO:0008236">
    <property type="term" value="F:serine-type peptidase activity"/>
    <property type="evidence" value="ECO:0007669"/>
    <property type="project" value="InterPro"/>
</dbReference>